<dbReference type="GO" id="GO:0051082">
    <property type="term" value="F:unfolded protein binding"/>
    <property type="evidence" value="ECO:0007669"/>
    <property type="project" value="InterPro"/>
</dbReference>
<dbReference type="InterPro" id="IPR005632">
    <property type="entry name" value="Chaperone_Skp"/>
</dbReference>
<evidence type="ECO:0000256" key="2">
    <source>
        <dbReference type="ARBA" id="ARBA00022729"/>
    </source>
</evidence>
<dbReference type="SMART" id="SM00935">
    <property type="entry name" value="OmpH"/>
    <property type="match status" value="1"/>
</dbReference>
<evidence type="ECO:0000256" key="1">
    <source>
        <dbReference type="ARBA" id="ARBA00009091"/>
    </source>
</evidence>
<proteinExistence type="inferred from homology"/>
<protein>
    <submittedName>
        <fullName evidence="4">OmpH family outer membrane protein</fullName>
    </submittedName>
</protein>
<dbReference type="KEGG" id="nsg:H3L94_10890"/>
<evidence type="ECO:0000256" key="3">
    <source>
        <dbReference type="SAM" id="SignalP"/>
    </source>
</evidence>
<dbReference type="PANTHER" id="PTHR35089:SF1">
    <property type="entry name" value="CHAPERONE PROTEIN SKP"/>
    <property type="match status" value="1"/>
</dbReference>
<feature type="signal peptide" evidence="3">
    <location>
        <begin position="1"/>
        <end position="24"/>
    </location>
</feature>
<name>A0A7D7SHW9_9NEIS</name>
<dbReference type="RefSeq" id="WP_182122013.1">
    <property type="nucleotide sequence ID" value="NZ_CP059567.1"/>
</dbReference>
<comment type="similarity">
    <text evidence="1">Belongs to the Skp family.</text>
</comment>
<dbReference type="EMBL" id="CP059567">
    <property type="protein sequence ID" value="QMT40327.1"/>
    <property type="molecule type" value="Genomic_DNA"/>
</dbReference>
<dbReference type="GO" id="GO:0050821">
    <property type="term" value="P:protein stabilization"/>
    <property type="evidence" value="ECO:0007669"/>
    <property type="project" value="TreeGrafter"/>
</dbReference>
<feature type="chain" id="PRO_5027962213" evidence="3">
    <location>
        <begin position="25"/>
        <end position="167"/>
    </location>
</feature>
<reference evidence="4 5" key="1">
    <citation type="submission" date="2020-07" db="EMBL/GenBank/DDBJ databases">
        <title>Genomic diversity of species in the Neisseriaceae family.</title>
        <authorList>
            <person name="Vincent A.T."/>
            <person name="Bernet E."/>
            <person name="Veyrier F.J."/>
        </authorList>
    </citation>
    <scope>NUCLEOTIDE SEQUENCE [LARGE SCALE GENOMIC DNA]</scope>
    <source>
        <strain evidence="4 5">DSM 22244</strain>
    </source>
</reference>
<dbReference type="PANTHER" id="PTHR35089">
    <property type="entry name" value="CHAPERONE PROTEIN SKP"/>
    <property type="match status" value="1"/>
</dbReference>
<sequence length="167" mass="19126">MMKLTPTRLAAALLLPLLVSSALAQGVQKLGFIDTERVYRQSTQAQQIQTTLQNEFGSRQQALQQLRDQGVSLQARLDSGRLSAAEYRRTEQRLIELDRNLVRQAAQLAEEYNLRRNEEFAALQHNANRVIEQLAQRGGYDVILRDAVYVNSKFDITDEVIRELNRQ</sequence>
<dbReference type="Gene3D" id="3.30.910.20">
    <property type="entry name" value="Skp domain"/>
    <property type="match status" value="1"/>
</dbReference>
<evidence type="ECO:0000313" key="4">
    <source>
        <dbReference type="EMBL" id="QMT40327.1"/>
    </source>
</evidence>
<keyword evidence="2 3" id="KW-0732">Signal</keyword>
<organism evidence="4 5">
    <name type="scientific">Neisseria shayeganii</name>
    <dbReference type="NCBI Taxonomy" id="607712"/>
    <lineage>
        <taxon>Bacteria</taxon>
        <taxon>Pseudomonadati</taxon>
        <taxon>Pseudomonadota</taxon>
        <taxon>Betaproteobacteria</taxon>
        <taxon>Neisseriales</taxon>
        <taxon>Neisseriaceae</taxon>
        <taxon>Neisseria</taxon>
    </lineage>
</organism>
<gene>
    <name evidence="4" type="ORF">H3L94_10890</name>
</gene>
<dbReference type="SUPFAM" id="SSF111384">
    <property type="entry name" value="OmpH-like"/>
    <property type="match status" value="1"/>
</dbReference>
<dbReference type="Pfam" id="PF03938">
    <property type="entry name" value="OmpH"/>
    <property type="match status" value="1"/>
</dbReference>
<dbReference type="GO" id="GO:0005829">
    <property type="term" value="C:cytosol"/>
    <property type="evidence" value="ECO:0007669"/>
    <property type="project" value="TreeGrafter"/>
</dbReference>
<evidence type="ECO:0000313" key="5">
    <source>
        <dbReference type="Proteomes" id="UP000514752"/>
    </source>
</evidence>
<dbReference type="InterPro" id="IPR024930">
    <property type="entry name" value="Skp_dom_sf"/>
</dbReference>
<dbReference type="Proteomes" id="UP000514752">
    <property type="component" value="Chromosome"/>
</dbReference>
<dbReference type="AlphaFoldDB" id="A0A7D7SHW9"/>
<accession>A0A7D7SHW9</accession>